<name>A0AAD2HG26_9AGAR</name>
<sequence>MSKEQYRPLMSDDPVYEVDVESDSNAVSPPRNRWAPSYWASKLSRSILFTLIAVQFTALAVALFLLFSRRRLPVCSVNVPDQHTLYSPALSAVENEVRVYRVGFPGDLSAVFQEPSSPKLDEAWMDLYNFGISWITKEEAAQLPNKTHPIPGDPDGHYIAELNVFHNLHCLNKIRMALDPDYYPDWRISTTGNWIESQRNATEHVGHCLDWIRQDLMCHADTSVIVWQWKDWANSSLVRGDVAHTCRKFNKIQDWALGRMVKQKYDPTVRIDDDIVVPMYQHDMEPYASDLYHPSRRTFSQEKYMVHRIWGEVSVASGLTSSRAPGLLELITMVAFNFSLILMSVFAAMTASAMPLFGTGSNKYARLVEDDNKGWHVGNRAVENDLVDKGNDSWTVHGDAARAAPTAAVTGPAVDTDNTDWSIGGKKPNVGRALGQDLEDSNDHWTVGNRALGPVDYSAFQLLIFELDAQKSLDNDHWTIGNKPAATQTVA</sequence>
<protein>
    <submittedName>
        <fullName evidence="4">Uncharacterized protein</fullName>
    </submittedName>
</protein>
<comment type="caution">
    <text evidence="4">The sequence shown here is derived from an EMBL/GenBank/DDBJ whole genome shotgun (WGS) entry which is preliminary data.</text>
</comment>
<feature type="transmembrane region" description="Helical" evidence="3">
    <location>
        <begin position="47"/>
        <end position="67"/>
    </location>
</feature>
<keyword evidence="5" id="KW-1185">Reference proteome</keyword>
<feature type="transmembrane region" description="Helical" evidence="3">
    <location>
        <begin position="330"/>
        <end position="357"/>
    </location>
</feature>
<gene>
    <name evidence="4" type="ORF">MYCIT1_LOCUS21445</name>
</gene>
<dbReference type="GO" id="GO:0043386">
    <property type="term" value="P:mycotoxin biosynthetic process"/>
    <property type="evidence" value="ECO:0007669"/>
    <property type="project" value="InterPro"/>
</dbReference>
<reference evidence="4" key="1">
    <citation type="submission" date="2023-11" db="EMBL/GenBank/DDBJ databases">
        <authorList>
            <person name="De Vega J J."/>
            <person name="De Vega J J."/>
        </authorList>
    </citation>
    <scope>NUCLEOTIDE SEQUENCE</scope>
</reference>
<evidence type="ECO:0000256" key="2">
    <source>
        <dbReference type="ARBA" id="ARBA00035112"/>
    </source>
</evidence>
<evidence type="ECO:0000256" key="1">
    <source>
        <dbReference type="ARBA" id="ARBA00004685"/>
    </source>
</evidence>
<dbReference type="PANTHER" id="PTHR33365">
    <property type="entry name" value="YALI0B05434P"/>
    <property type="match status" value="1"/>
</dbReference>
<dbReference type="Pfam" id="PF11807">
    <property type="entry name" value="UstYa"/>
    <property type="match status" value="1"/>
</dbReference>
<keyword evidence="3" id="KW-0472">Membrane</keyword>
<keyword evidence="3" id="KW-1133">Transmembrane helix</keyword>
<evidence type="ECO:0000313" key="4">
    <source>
        <dbReference type="EMBL" id="CAK5274323.1"/>
    </source>
</evidence>
<comment type="pathway">
    <text evidence="1">Mycotoxin biosynthesis.</text>
</comment>
<dbReference type="AlphaFoldDB" id="A0AAD2HG26"/>
<dbReference type="Proteomes" id="UP001295794">
    <property type="component" value="Unassembled WGS sequence"/>
</dbReference>
<dbReference type="InterPro" id="IPR021765">
    <property type="entry name" value="UstYa-like"/>
</dbReference>
<evidence type="ECO:0000256" key="3">
    <source>
        <dbReference type="SAM" id="Phobius"/>
    </source>
</evidence>
<accession>A0AAD2HG26</accession>
<dbReference type="PANTHER" id="PTHR33365:SF4">
    <property type="entry name" value="CYCLOCHLOROTINE BIOSYNTHESIS PROTEIN O"/>
    <property type="match status" value="1"/>
</dbReference>
<evidence type="ECO:0000313" key="5">
    <source>
        <dbReference type="Proteomes" id="UP001295794"/>
    </source>
</evidence>
<proteinExistence type="inferred from homology"/>
<comment type="similarity">
    <text evidence="2">Belongs to the ustYa family.</text>
</comment>
<dbReference type="EMBL" id="CAVNYO010000401">
    <property type="protein sequence ID" value="CAK5274323.1"/>
    <property type="molecule type" value="Genomic_DNA"/>
</dbReference>
<keyword evidence="3" id="KW-0812">Transmembrane</keyword>
<organism evidence="4 5">
    <name type="scientific">Mycena citricolor</name>
    <dbReference type="NCBI Taxonomy" id="2018698"/>
    <lineage>
        <taxon>Eukaryota</taxon>
        <taxon>Fungi</taxon>
        <taxon>Dikarya</taxon>
        <taxon>Basidiomycota</taxon>
        <taxon>Agaricomycotina</taxon>
        <taxon>Agaricomycetes</taxon>
        <taxon>Agaricomycetidae</taxon>
        <taxon>Agaricales</taxon>
        <taxon>Marasmiineae</taxon>
        <taxon>Mycenaceae</taxon>
        <taxon>Mycena</taxon>
    </lineage>
</organism>